<evidence type="ECO:0000256" key="2">
    <source>
        <dbReference type="ARBA" id="ARBA00022527"/>
    </source>
</evidence>
<evidence type="ECO:0000256" key="5">
    <source>
        <dbReference type="ARBA" id="ARBA00022777"/>
    </source>
</evidence>
<dbReference type="PRINTS" id="PR00364">
    <property type="entry name" value="DISEASERSIST"/>
</dbReference>
<dbReference type="PROSITE" id="PS50011">
    <property type="entry name" value="PROTEIN_KINASE_DOM"/>
    <property type="match status" value="1"/>
</dbReference>
<dbReference type="SMART" id="SM00220">
    <property type="entry name" value="S_TKc"/>
    <property type="match status" value="1"/>
</dbReference>
<dbReference type="GO" id="GO:0004674">
    <property type="term" value="F:protein serine/threonine kinase activity"/>
    <property type="evidence" value="ECO:0007669"/>
    <property type="project" value="UniProtKB-KW"/>
</dbReference>
<reference evidence="9" key="1">
    <citation type="submission" date="2020-07" db="EMBL/GenBank/DDBJ databases">
        <title>Huge and variable diversity of episymbiotic CPR bacteria and DPANN archaea in groundwater ecosystems.</title>
        <authorList>
            <person name="He C.Y."/>
            <person name="Keren R."/>
            <person name="Whittaker M."/>
            <person name="Farag I.F."/>
            <person name="Doudna J."/>
            <person name="Cate J.H.D."/>
            <person name="Banfield J.F."/>
        </authorList>
    </citation>
    <scope>NUCLEOTIDE SEQUENCE</scope>
    <source>
        <strain evidence="9">NC_groundwater_1813_Pr3_B-0.1um_71_17</strain>
    </source>
</reference>
<keyword evidence="5 9" id="KW-0418">Kinase</keyword>
<evidence type="ECO:0000256" key="6">
    <source>
        <dbReference type="ARBA" id="ARBA00022840"/>
    </source>
</evidence>
<keyword evidence="4 7" id="KW-0547">Nucleotide-binding</keyword>
<name>A0A933SBU5_UNCEI</name>
<evidence type="ECO:0000256" key="3">
    <source>
        <dbReference type="ARBA" id="ARBA00022679"/>
    </source>
</evidence>
<dbReference type="InterPro" id="IPR000719">
    <property type="entry name" value="Prot_kinase_dom"/>
</dbReference>
<comment type="caution">
    <text evidence="9">The sequence shown here is derived from an EMBL/GenBank/DDBJ whole genome shotgun (WGS) entry which is preliminary data.</text>
</comment>
<evidence type="ECO:0000256" key="4">
    <source>
        <dbReference type="ARBA" id="ARBA00022741"/>
    </source>
</evidence>
<feature type="domain" description="Protein kinase" evidence="8">
    <location>
        <begin position="12"/>
        <end position="281"/>
    </location>
</feature>
<dbReference type="SUPFAM" id="SSF52540">
    <property type="entry name" value="P-loop containing nucleoside triphosphate hydrolases"/>
    <property type="match status" value="1"/>
</dbReference>
<dbReference type="SUPFAM" id="SSF48452">
    <property type="entry name" value="TPR-like"/>
    <property type="match status" value="2"/>
</dbReference>
<dbReference type="Proteomes" id="UP000696931">
    <property type="component" value="Unassembled WGS sequence"/>
</dbReference>
<protein>
    <recommendedName>
        <fullName evidence="1">non-specific serine/threonine protein kinase</fullName>
        <ecNumber evidence="1">2.7.11.1</ecNumber>
    </recommendedName>
</protein>
<dbReference type="GO" id="GO:0005524">
    <property type="term" value="F:ATP binding"/>
    <property type="evidence" value="ECO:0007669"/>
    <property type="project" value="UniProtKB-UniRule"/>
</dbReference>
<dbReference type="InterPro" id="IPR049945">
    <property type="entry name" value="AAA_22"/>
</dbReference>
<dbReference type="Pfam" id="PF25872">
    <property type="entry name" value="HTH_77"/>
    <property type="match status" value="1"/>
</dbReference>
<accession>A0A933SBU5</accession>
<dbReference type="SUPFAM" id="SSF56112">
    <property type="entry name" value="Protein kinase-like (PK-like)"/>
    <property type="match status" value="1"/>
</dbReference>
<evidence type="ECO:0000313" key="9">
    <source>
        <dbReference type="EMBL" id="MBI5169637.1"/>
    </source>
</evidence>
<dbReference type="Gene3D" id="1.25.40.10">
    <property type="entry name" value="Tetratricopeptide repeat domain"/>
    <property type="match status" value="1"/>
</dbReference>
<dbReference type="Pfam" id="PF13401">
    <property type="entry name" value="AAA_22"/>
    <property type="match status" value="1"/>
</dbReference>
<dbReference type="AlphaFoldDB" id="A0A933SBU5"/>
<keyword evidence="2" id="KW-0723">Serine/threonine-protein kinase</keyword>
<keyword evidence="6 7" id="KW-0067">ATP-binding</keyword>
<keyword evidence="3" id="KW-0808">Transferase</keyword>
<dbReference type="EMBL" id="JACRIW010000059">
    <property type="protein sequence ID" value="MBI5169637.1"/>
    <property type="molecule type" value="Genomic_DNA"/>
</dbReference>
<proteinExistence type="predicted"/>
<dbReference type="Pfam" id="PF00069">
    <property type="entry name" value="Pkinase"/>
    <property type="match status" value="1"/>
</dbReference>
<feature type="binding site" evidence="7">
    <location>
        <position position="41"/>
    </location>
    <ligand>
        <name>ATP</name>
        <dbReference type="ChEBI" id="CHEBI:30616"/>
    </ligand>
</feature>
<dbReference type="GO" id="GO:0016887">
    <property type="term" value="F:ATP hydrolysis activity"/>
    <property type="evidence" value="ECO:0007669"/>
    <property type="project" value="InterPro"/>
</dbReference>
<dbReference type="InterPro" id="IPR058852">
    <property type="entry name" value="HTH_77"/>
</dbReference>
<evidence type="ECO:0000313" key="10">
    <source>
        <dbReference type="Proteomes" id="UP000696931"/>
    </source>
</evidence>
<gene>
    <name evidence="9" type="ORF">HZA61_09130</name>
</gene>
<organism evidence="9 10">
    <name type="scientific">Eiseniibacteriota bacterium</name>
    <dbReference type="NCBI Taxonomy" id="2212470"/>
    <lineage>
        <taxon>Bacteria</taxon>
        <taxon>Candidatus Eiseniibacteriota</taxon>
    </lineage>
</organism>
<dbReference type="InterPro" id="IPR011009">
    <property type="entry name" value="Kinase-like_dom_sf"/>
</dbReference>
<dbReference type="EC" id="2.7.11.1" evidence="1"/>
<dbReference type="Gene3D" id="3.40.50.300">
    <property type="entry name" value="P-loop containing nucleotide triphosphate hydrolases"/>
    <property type="match status" value="1"/>
</dbReference>
<dbReference type="PANTHER" id="PTHR47691">
    <property type="entry name" value="REGULATOR-RELATED"/>
    <property type="match status" value="1"/>
</dbReference>
<dbReference type="FunFam" id="1.10.510.10:FF:000021">
    <property type="entry name" value="Serine/threonine protein kinase"/>
    <property type="match status" value="1"/>
</dbReference>
<dbReference type="InterPro" id="IPR011990">
    <property type="entry name" value="TPR-like_helical_dom_sf"/>
</dbReference>
<dbReference type="InterPro" id="IPR008271">
    <property type="entry name" value="Ser/Thr_kinase_AS"/>
</dbReference>
<dbReference type="InterPro" id="IPR017441">
    <property type="entry name" value="Protein_kinase_ATP_BS"/>
</dbReference>
<dbReference type="Gene3D" id="3.30.200.20">
    <property type="entry name" value="Phosphorylase Kinase, domain 1"/>
    <property type="match status" value="1"/>
</dbReference>
<dbReference type="Gene3D" id="1.10.510.10">
    <property type="entry name" value="Transferase(Phosphotransferase) domain 1"/>
    <property type="match status" value="1"/>
</dbReference>
<dbReference type="PROSITE" id="PS00107">
    <property type="entry name" value="PROTEIN_KINASE_ATP"/>
    <property type="match status" value="1"/>
</dbReference>
<sequence length="1021" mass="108175">MRLTTGSRLGIYEILARIGAGGMGEVFRARDTRLGRDVALKVLPDALARDAAALARFEREARTVAGLNHPNIVVLHSVEDVEGVRFLTMELVEGDSLAAQIPDGGMPLARVLELAVALAEALDAAHAKGVVHRDLKPANVMLTRDGRVKVLDFGLAKSTAAATELDATVAPTQADPISSPGLVVGTVPYMAPEQVRGENSDARTDLFAFGVLLYELASGKRPFQGHTMGVVSSAILTATPTPLPAMRADVPADLARIVERCLEKDPGARFQTARDLVSELRRVGSGRVEAPKLFVAPPAPSTELLGREDALAGAIARVQEGARLLTVTGYGGTGKTRFAIELFRRLANAFPGGAAFVSLASVTAAADVLPAIATALAIPEAHGRSTRDALATVIGERRVLLVLDNLEQVLDSAEDVAALVARCPGLHCVATSRAPLKVGAETEYSLPPLDLPPAGERSLAALRACPSVALFTQRAEKVKPGFALTDANAAAIADICRKLDGLPLALELAAARVRILDPAAVLQRLDRALDLLTSGDRDLPLRQRTLRATISWSYSLLDAGEQRLLRKLSVFHEGWTLAAMEQVCYSDDDRHLALDQLDSLVEKGLVRVVGSAERYALLETIRAFAAEQLHASNETEPARRRHAAYFLQYAEEVAAGIRAAGQIECMRRARREDPNFGAAIAWLLSCARAGEVDAVEQAMLLCGLLDWYWHINGQHLTAREALEAAIALGARRGPSRGRGLAHLAAGMVSTTTGEWERSLREWAAGRDDGAAIGDRAIQGEGQMGMGYCQLATGRIAEAGESFDAALAMFGHVDGFIHAITCCMKSLQLFASGKLEDGLALVQQAIAAREPFDDGECCGVGLSFLAQMTFAKGETAGAIAIYERSLERLLAVGDIPEVARVHSEMGWTALARGDAREAMRAFRRAVYTYEAVGSPRGVGVALLGIAAVEASEGRAERALKVAAVADALSSRAGVVIEHPMAPGLAEKIAALKASVPARDLEAMAGKAATQTAADVLAMVGEP</sequence>
<dbReference type="InterPro" id="IPR027417">
    <property type="entry name" value="P-loop_NTPase"/>
</dbReference>
<evidence type="ECO:0000256" key="1">
    <source>
        <dbReference type="ARBA" id="ARBA00012513"/>
    </source>
</evidence>
<dbReference type="PANTHER" id="PTHR47691:SF3">
    <property type="entry name" value="HTH-TYPE TRANSCRIPTIONAL REGULATOR RV0890C-RELATED"/>
    <property type="match status" value="1"/>
</dbReference>
<dbReference type="PROSITE" id="PS00108">
    <property type="entry name" value="PROTEIN_KINASE_ST"/>
    <property type="match status" value="1"/>
</dbReference>
<evidence type="ECO:0000259" key="8">
    <source>
        <dbReference type="PROSITE" id="PS50011"/>
    </source>
</evidence>
<dbReference type="CDD" id="cd14014">
    <property type="entry name" value="STKc_PknB_like"/>
    <property type="match status" value="1"/>
</dbReference>
<evidence type="ECO:0000256" key="7">
    <source>
        <dbReference type="PROSITE-ProRule" id="PRU10141"/>
    </source>
</evidence>